<organism evidence="1 2">
    <name type="scientific">Ureibacillus massiliensis 4400831 = CIP 108448 = CCUG 49529</name>
    <dbReference type="NCBI Taxonomy" id="1211035"/>
    <lineage>
        <taxon>Bacteria</taxon>
        <taxon>Bacillati</taxon>
        <taxon>Bacillota</taxon>
        <taxon>Bacilli</taxon>
        <taxon>Bacillales</taxon>
        <taxon>Caryophanaceae</taxon>
        <taxon>Ureibacillus</taxon>
    </lineage>
</organism>
<reference evidence="1 2" key="1">
    <citation type="submission" date="2014-02" db="EMBL/GenBank/DDBJ databases">
        <title>Draft genome sequence of Lysinibacillus massiliensis CCUG 49529.</title>
        <authorList>
            <person name="Zhang F."/>
            <person name="Wang G."/>
            <person name="Zhang L."/>
        </authorList>
    </citation>
    <scope>NUCLEOTIDE SEQUENCE [LARGE SCALE GENOMIC DNA]</scope>
    <source>
        <strain evidence="1 2">CCUG 49529</strain>
    </source>
</reference>
<sequence>MIVSDEKIYKLSSGQTGEAFEKAVISLTKEKQPLRDKEFGTLIPLEMMLVNKDKALSTILKTAQLYWGNIDLFLFDILKETTIDLESANERLHKFFSSSQGKDAIYHYLIIHNKIRFDNLFGLIFGRELAVTKPIGGLHTIYLYKIGTKYFVHFIFNQSEPFWRMLFIKKVCSIFLQASINKIDSPIDLMKQLKIQWEKQFSPSKAVLLLNKLMAQIEYENPHSFHLKELQLFNITSHFNGGRRHRQKLKRLVEGVWRSWEKGQWSLTEKEKTILTYMLAIDAYEQCEFDQTILHGEYLIQQDRLNNHAIELIIEFYDVLPILKPEPTTLIKRYDKNYLEKVFSILIESYIQKHQFDEVIRLIKEYEIASCTAIYDYLNQELYDENSLHRIEASVQRDIVLIVSKTPQHIMQSIEIWLDDYQNEKSPYYPIALMASKHICNLLKALFATEQYDLFDKLMEVYTKYLKVEQHFLELRDFVAEYVKN</sequence>
<gene>
    <name evidence="1" type="ORF">CD30_15450</name>
</gene>
<dbReference type="OrthoDB" id="2446869at2"/>
<dbReference type="eggNOG" id="ENOG502ZAHS">
    <property type="taxonomic scope" value="Bacteria"/>
</dbReference>
<dbReference type="EMBL" id="JPVQ01000035">
    <property type="protein sequence ID" value="KGR89743.1"/>
    <property type="molecule type" value="Genomic_DNA"/>
</dbReference>
<proteinExistence type="predicted"/>
<keyword evidence="2" id="KW-1185">Reference proteome</keyword>
<comment type="caution">
    <text evidence="1">The sequence shown here is derived from an EMBL/GenBank/DDBJ whole genome shotgun (WGS) entry which is preliminary data.</text>
</comment>
<accession>A0A0A3J3K1</accession>
<name>A0A0A3J3K1_9BACL</name>
<evidence type="ECO:0000313" key="1">
    <source>
        <dbReference type="EMBL" id="KGR89743.1"/>
    </source>
</evidence>
<dbReference type="RefSeq" id="WP_036178441.1">
    <property type="nucleotide sequence ID" value="NZ_AVCZ01000035.1"/>
</dbReference>
<dbReference type="AlphaFoldDB" id="A0A0A3J3K1"/>
<evidence type="ECO:0000313" key="2">
    <source>
        <dbReference type="Proteomes" id="UP000030595"/>
    </source>
</evidence>
<protein>
    <submittedName>
        <fullName evidence="1">Uncharacterized protein</fullName>
    </submittedName>
</protein>
<dbReference type="Proteomes" id="UP000030595">
    <property type="component" value="Unassembled WGS sequence"/>
</dbReference>